<dbReference type="EMBL" id="JRPH02000002">
    <property type="protein sequence ID" value="TLE06239.1"/>
    <property type="molecule type" value="Genomic_DNA"/>
</dbReference>
<accession>A0A6D2CIN0</accession>
<reference evidence="1 2" key="1">
    <citation type="journal article" date="2014" name="Genome Announc.">
        <title>Draft genome sequences of eight enterohepatic helicobacter species isolated from both laboratory and wild rodents.</title>
        <authorList>
            <person name="Sheh A."/>
            <person name="Shen Z."/>
            <person name="Fox J.G."/>
        </authorList>
    </citation>
    <scope>NUCLEOTIDE SEQUENCE [LARGE SCALE GENOMIC DNA]</scope>
    <source>
        <strain evidence="1 2">Missouri</strain>
    </source>
</reference>
<dbReference type="RefSeq" id="WP_004084232.1">
    <property type="nucleotide sequence ID" value="NZ_JRPG02000001.1"/>
</dbReference>
<comment type="caution">
    <text evidence="1">The sequence shown here is derived from an EMBL/GenBank/DDBJ whole genome shotgun (WGS) entry which is preliminary data.</text>
</comment>
<sequence>MSYKVAMFNELPYMAFTTYALPSNKNSQRLEFADAEYPLLSYLSTGSWSFNGKPMLFSIIRDFL</sequence>
<dbReference type="AlphaFoldDB" id="A0A6D2CIN0"/>
<evidence type="ECO:0000313" key="1">
    <source>
        <dbReference type="EMBL" id="TLE06239.1"/>
    </source>
</evidence>
<proteinExistence type="predicted"/>
<protein>
    <submittedName>
        <fullName evidence="1">Uncharacterized protein</fullName>
    </submittedName>
</protein>
<gene>
    <name evidence="1" type="ORF">LS77_000700</name>
</gene>
<dbReference type="Proteomes" id="UP000029870">
    <property type="component" value="Unassembled WGS sequence"/>
</dbReference>
<organism evidence="1 2">
    <name type="scientific">Helicobacter bilis</name>
    <dbReference type="NCBI Taxonomy" id="37372"/>
    <lineage>
        <taxon>Bacteria</taxon>
        <taxon>Pseudomonadati</taxon>
        <taxon>Campylobacterota</taxon>
        <taxon>Epsilonproteobacteria</taxon>
        <taxon>Campylobacterales</taxon>
        <taxon>Helicobacteraceae</taxon>
        <taxon>Helicobacter</taxon>
    </lineage>
</organism>
<evidence type="ECO:0000313" key="2">
    <source>
        <dbReference type="Proteomes" id="UP000029870"/>
    </source>
</evidence>
<dbReference type="GeneID" id="60657671"/>
<name>A0A6D2CIN0_9HELI</name>